<keyword evidence="2" id="KW-0547">Nucleotide-binding</keyword>
<evidence type="ECO:0000313" key="3">
    <source>
        <dbReference type="EMBL" id="TGY94390.1"/>
    </source>
</evidence>
<keyword evidence="4" id="KW-1185">Reference proteome</keyword>
<comment type="pathway">
    <text evidence="2">Cell wall biogenesis; peptidoglycan recycling.</text>
</comment>
<dbReference type="AlphaFoldDB" id="A0A4S2HEA0"/>
<protein>
    <recommendedName>
        <fullName evidence="2">Anhydro-N-acetylmuramic acid kinase</fullName>
        <ecNumber evidence="2">2.7.1.170</ecNumber>
    </recommendedName>
    <alternativeName>
        <fullName evidence="2">AnhMurNAc kinase</fullName>
    </alternativeName>
</protein>
<dbReference type="UniPathway" id="UPA00544"/>
<dbReference type="GO" id="GO:0005524">
    <property type="term" value="F:ATP binding"/>
    <property type="evidence" value="ECO:0007669"/>
    <property type="project" value="UniProtKB-UniRule"/>
</dbReference>
<dbReference type="OrthoDB" id="9763949at2"/>
<dbReference type="Pfam" id="PF03702">
    <property type="entry name" value="AnmK"/>
    <property type="match status" value="1"/>
</dbReference>
<keyword evidence="1 2" id="KW-0119">Carbohydrate metabolism</keyword>
<keyword evidence="2" id="KW-0067">ATP-binding</keyword>
<dbReference type="PANTHER" id="PTHR30605">
    <property type="entry name" value="ANHYDRO-N-ACETYLMURAMIC ACID KINASE"/>
    <property type="match status" value="1"/>
</dbReference>
<dbReference type="GO" id="GO:0006040">
    <property type="term" value="P:amino sugar metabolic process"/>
    <property type="evidence" value="ECO:0007669"/>
    <property type="project" value="InterPro"/>
</dbReference>
<comment type="caution">
    <text evidence="3">The sequence shown here is derived from an EMBL/GenBank/DDBJ whole genome shotgun (WGS) entry which is preliminary data.</text>
</comment>
<dbReference type="InterPro" id="IPR005338">
    <property type="entry name" value="Anhydro_N_Ac-Mur_kinase"/>
</dbReference>
<feature type="binding site" evidence="2">
    <location>
        <begin position="9"/>
        <end position="16"/>
    </location>
    <ligand>
        <name>ATP</name>
        <dbReference type="ChEBI" id="CHEBI:30616"/>
    </ligand>
</feature>
<evidence type="ECO:0000256" key="2">
    <source>
        <dbReference type="HAMAP-Rule" id="MF_01270"/>
    </source>
</evidence>
<evidence type="ECO:0000256" key="1">
    <source>
        <dbReference type="ARBA" id="ARBA00023277"/>
    </source>
</evidence>
<dbReference type="SUPFAM" id="SSF53067">
    <property type="entry name" value="Actin-like ATPase domain"/>
    <property type="match status" value="1"/>
</dbReference>
<comment type="similarity">
    <text evidence="2">Belongs to the anhydro-N-acetylmuramic acid kinase family.</text>
</comment>
<dbReference type="UniPathway" id="UPA00343"/>
<organism evidence="3 4">
    <name type="scientific">Marinicauda pacifica</name>
    <dbReference type="NCBI Taxonomy" id="1133559"/>
    <lineage>
        <taxon>Bacteria</taxon>
        <taxon>Pseudomonadati</taxon>
        <taxon>Pseudomonadota</taxon>
        <taxon>Alphaproteobacteria</taxon>
        <taxon>Maricaulales</taxon>
        <taxon>Maricaulaceae</taxon>
        <taxon>Marinicauda</taxon>
    </lineage>
</organism>
<keyword evidence="2 3" id="KW-0418">Kinase</keyword>
<evidence type="ECO:0000313" key="4">
    <source>
        <dbReference type="Proteomes" id="UP000305451"/>
    </source>
</evidence>
<dbReference type="GO" id="GO:0016773">
    <property type="term" value="F:phosphotransferase activity, alcohol group as acceptor"/>
    <property type="evidence" value="ECO:0007669"/>
    <property type="project" value="UniProtKB-UniRule"/>
</dbReference>
<dbReference type="GO" id="GO:0016301">
    <property type="term" value="F:kinase activity"/>
    <property type="evidence" value="ECO:0007669"/>
    <property type="project" value="UniProtKB-KW"/>
</dbReference>
<dbReference type="RefSeq" id="WP_135943586.1">
    <property type="nucleotide sequence ID" value="NZ_BMEI01000001.1"/>
</dbReference>
<accession>A0A4S2HEA0</accession>
<dbReference type="EMBL" id="SRXV01000001">
    <property type="protein sequence ID" value="TGY94390.1"/>
    <property type="molecule type" value="Genomic_DNA"/>
</dbReference>
<dbReference type="EC" id="2.7.1.170" evidence="2"/>
<dbReference type="PANTHER" id="PTHR30605:SF0">
    <property type="entry name" value="ANHYDRO-N-ACETYLMURAMIC ACID KINASE"/>
    <property type="match status" value="1"/>
</dbReference>
<comment type="catalytic activity">
    <reaction evidence="2">
        <text>1,6-anhydro-N-acetyl-beta-muramate + ATP + H2O = N-acetyl-D-muramate 6-phosphate + ADP + H(+)</text>
        <dbReference type="Rhea" id="RHEA:24952"/>
        <dbReference type="ChEBI" id="CHEBI:15377"/>
        <dbReference type="ChEBI" id="CHEBI:15378"/>
        <dbReference type="ChEBI" id="CHEBI:30616"/>
        <dbReference type="ChEBI" id="CHEBI:58690"/>
        <dbReference type="ChEBI" id="CHEBI:58722"/>
        <dbReference type="ChEBI" id="CHEBI:456216"/>
        <dbReference type="EC" id="2.7.1.170"/>
    </reaction>
</comment>
<name>A0A4S2HEA0_9PROT</name>
<dbReference type="GO" id="GO:0009254">
    <property type="term" value="P:peptidoglycan turnover"/>
    <property type="evidence" value="ECO:0007669"/>
    <property type="project" value="UniProtKB-UniRule"/>
</dbReference>
<sequence length="371" mass="38748">MRIAGLMSGTSLDGVDCAILDTDGHMITAFGPGLERPYTSEERAVLAEAVEAALGWRFQGEEPLAFAKANEVLMRTHAEAVHAACEMAGCRPSDLDLIGFHGQTVLHQAPAGGAPGRTRQLGDGQALADILGCAVAYDFRTDDVLAGGQGAPLAPVYHKALADTSGLERPLGILNLGGVGNLTLVDSNGGLIAFDTGPANGLIDAFIEERTGEAMDRNGQMAAQGRVHEGALAEYLDHAHFSRDGAKSLDRWDFSLDPVRNLTTADGAATLSVLTARTVGLALNRLPERPERLLVCGGGRKNTTLLALIEVAADIIVHSAEAVGWRGDLIEAEAFAFLAARTELGLPISFPGTTGVAHPLLGGRIALPAQL</sequence>
<proteinExistence type="inferred from homology"/>
<dbReference type="Proteomes" id="UP000305451">
    <property type="component" value="Unassembled WGS sequence"/>
</dbReference>
<comment type="function">
    <text evidence="2">Catalyzes the specific phosphorylation of 1,6-anhydro-N-acetylmuramic acid (anhMurNAc) with the simultaneous cleavage of the 1,6-anhydro ring, generating MurNAc-6-P. Is required for the utilization of anhMurNAc either imported from the medium or derived from its own cell wall murein, and thus plays a role in cell wall recycling.</text>
</comment>
<comment type="pathway">
    <text evidence="2">Amino-sugar metabolism; 1,6-anhydro-N-acetylmuramate degradation.</text>
</comment>
<keyword evidence="2 3" id="KW-0808">Transferase</keyword>
<dbReference type="GO" id="GO:0097175">
    <property type="term" value="P:1,6-anhydro-N-acetyl-beta-muramic acid catabolic process"/>
    <property type="evidence" value="ECO:0007669"/>
    <property type="project" value="UniProtKB-UniRule"/>
</dbReference>
<gene>
    <name evidence="2" type="primary">anmK</name>
    <name evidence="3" type="ORF">E5162_03690</name>
</gene>
<dbReference type="NCBIfam" id="NF007141">
    <property type="entry name" value="PRK09585.1-5"/>
    <property type="match status" value="1"/>
</dbReference>
<dbReference type="HAMAP" id="MF_01270">
    <property type="entry name" value="AnhMurNAc_kinase"/>
    <property type="match status" value="1"/>
</dbReference>
<dbReference type="Gene3D" id="3.30.420.40">
    <property type="match status" value="2"/>
</dbReference>
<dbReference type="InterPro" id="IPR043129">
    <property type="entry name" value="ATPase_NBD"/>
</dbReference>
<reference evidence="3 4" key="1">
    <citation type="journal article" date="2013" name="Int. J. Syst. Evol. Microbiol.">
        <title>Marinicauda pacifica gen. nov., sp. nov., a prosthecate alphaproteobacterium of the family Hyphomonadaceae isolated from deep seawater.</title>
        <authorList>
            <person name="Zhang X.Y."/>
            <person name="Li G.W."/>
            <person name="Wang C.S."/>
            <person name="Zhang Y.J."/>
            <person name="Xu X.W."/>
            <person name="Li H."/>
            <person name="Liu A."/>
            <person name="Liu C."/>
            <person name="Xie B.B."/>
            <person name="Qin Q.L."/>
            <person name="Xu Z."/>
            <person name="Chen X.L."/>
            <person name="Zhou B.C."/>
            <person name="Zhang Y.Z."/>
        </authorList>
    </citation>
    <scope>NUCLEOTIDE SEQUENCE [LARGE SCALE GENOMIC DNA]</scope>
    <source>
        <strain evidence="3 4">P-1 km-3</strain>
    </source>
</reference>